<evidence type="ECO:0000313" key="2">
    <source>
        <dbReference type="Proteomes" id="UP000078492"/>
    </source>
</evidence>
<evidence type="ECO:0000313" key="1">
    <source>
        <dbReference type="EMBL" id="KYN28167.1"/>
    </source>
</evidence>
<keyword evidence="2" id="KW-1185">Reference proteome</keyword>
<gene>
    <name evidence="1" type="ORF">ALC57_02413</name>
</gene>
<dbReference type="AlphaFoldDB" id="A0A151JNN3"/>
<accession>A0A151JNN3</accession>
<reference evidence="1 2" key="1">
    <citation type="submission" date="2015-09" db="EMBL/GenBank/DDBJ databases">
        <title>Trachymyrmex cornetzi WGS genome.</title>
        <authorList>
            <person name="Nygaard S."/>
            <person name="Hu H."/>
            <person name="Boomsma J."/>
            <person name="Zhang G."/>
        </authorList>
    </citation>
    <scope>NUCLEOTIDE SEQUENCE [LARGE SCALE GENOMIC DNA]</scope>
    <source>
        <strain evidence="1">Tcor2-1</strain>
        <tissue evidence="1">Whole body</tissue>
    </source>
</reference>
<dbReference type="Proteomes" id="UP000078492">
    <property type="component" value="Unassembled WGS sequence"/>
</dbReference>
<sequence>MQSGRAQSGPTQSGLCTIGSVSDRVRVRSGPYPIGKSCRVRLLMCAIGPHSHTCACVVCPSMLSSCGWHPVGHGSIEHEPLTALETTKLLSTGRCDWWCLIEP</sequence>
<proteinExistence type="predicted"/>
<organism evidence="1 2">
    <name type="scientific">Trachymyrmex cornetzi</name>
    <dbReference type="NCBI Taxonomy" id="471704"/>
    <lineage>
        <taxon>Eukaryota</taxon>
        <taxon>Metazoa</taxon>
        <taxon>Ecdysozoa</taxon>
        <taxon>Arthropoda</taxon>
        <taxon>Hexapoda</taxon>
        <taxon>Insecta</taxon>
        <taxon>Pterygota</taxon>
        <taxon>Neoptera</taxon>
        <taxon>Endopterygota</taxon>
        <taxon>Hymenoptera</taxon>
        <taxon>Apocrita</taxon>
        <taxon>Aculeata</taxon>
        <taxon>Formicoidea</taxon>
        <taxon>Formicidae</taxon>
        <taxon>Myrmicinae</taxon>
        <taxon>Trachymyrmex</taxon>
    </lineage>
</organism>
<dbReference type="EMBL" id="KQ978812">
    <property type="protein sequence ID" value="KYN28167.1"/>
    <property type="molecule type" value="Genomic_DNA"/>
</dbReference>
<name>A0A151JNN3_9HYME</name>
<protein>
    <submittedName>
        <fullName evidence="1">Uncharacterized protein</fullName>
    </submittedName>
</protein>